<organism evidence="9 10">
    <name type="scientific">Serratia rubidaea</name>
    <name type="common">Serratia marinorubra</name>
    <dbReference type="NCBI Taxonomy" id="61652"/>
    <lineage>
        <taxon>Bacteria</taxon>
        <taxon>Pseudomonadati</taxon>
        <taxon>Pseudomonadota</taxon>
        <taxon>Gammaproteobacteria</taxon>
        <taxon>Enterobacterales</taxon>
        <taxon>Yersiniaceae</taxon>
        <taxon>Serratia</taxon>
    </lineage>
</organism>
<name>A0ABS0MDD2_SERRU</name>
<evidence type="ECO:0000256" key="2">
    <source>
        <dbReference type="ARBA" id="ARBA00007399"/>
    </source>
</evidence>
<dbReference type="RefSeq" id="WP_197664101.1">
    <property type="nucleotide sequence ID" value="NZ_JADULK010000005.1"/>
</dbReference>
<dbReference type="PANTHER" id="PTHR30251:SF3">
    <property type="entry name" value="FIMBRIAL CHAPARONE PROTEIN"/>
    <property type="match status" value="1"/>
</dbReference>
<evidence type="ECO:0000256" key="1">
    <source>
        <dbReference type="ARBA" id="ARBA00004418"/>
    </source>
</evidence>
<gene>
    <name evidence="9" type="ORF">I5U13_11990</name>
</gene>
<keyword evidence="3 6" id="KW-0732">Signal</keyword>
<dbReference type="Pfam" id="PF02753">
    <property type="entry name" value="PapD_C"/>
    <property type="match status" value="1"/>
</dbReference>
<keyword evidence="4" id="KW-0574">Periplasm</keyword>
<dbReference type="InterPro" id="IPR008962">
    <property type="entry name" value="PapD-like_sf"/>
</dbReference>
<keyword evidence="5" id="KW-0143">Chaperone</keyword>
<evidence type="ECO:0000313" key="10">
    <source>
        <dbReference type="Proteomes" id="UP000624159"/>
    </source>
</evidence>
<dbReference type="NCBIfam" id="NF007392">
    <property type="entry name" value="PRK09918.1"/>
    <property type="match status" value="1"/>
</dbReference>
<comment type="similarity">
    <text evidence="2">Belongs to the periplasmic pilus chaperone family.</text>
</comment>
<feature type="signal peptide" evidence="6">
    <location>
        <begin position="1"/>
        <end position="23"/>
    </location>
</feature>
<evidence type="ECO:0000259" key="8">
    <source>
        <dbReference type="Pfam" id="PF02753"/>
    </source>
</evidence>
<dbReference type="InterPro" id="IPR016148">
    <property type="entry name" value="Pili_assmbl_chaperone_C"/>
</dbReference>
<reference evidence="9 10" key="1">
    <citation type="submission" date="2020-11" db="EMBL/GenBank/DDBJ databases">
        <title>Enhanced detection system for hospital associated transmission using whole genome sequencing surveillance.</title>
        <authorList>
            <person name="Harrison L.H."/>
            <person name="Van Tyne D."/>
            <person name="Marsh J.W."/>
            <person name="Griffith M.P."/>
            <person name="Snyder D.J."/>
            <person name="Cooper V.S."/>
            <person name="Mustapha M."/>
        </authorList>
    </citation>
    <scope>NUCLEOTIDE SEQUENCE [LARGE SCALE GENOMIC DNA]</scope>
    <source>
        <strain evidence="9 10">SER00230</strain>
    </source>
</reference>
<dbReference type="EMBL" id="JADULK010000005">
    <property type="protein sequence ID" value="MBH1930376.1"/>
    <property type="molecule type" value="Genomic_DNA"/>
</dbReference>
<sequence length="233" mass="25093">MKISSLFKSGAAALCLLSAGAHATGMVPETSVVIVEQADGEGAINIKNTDAFPVLLLTTLVDTADDKENLLAVTPPAARVEPGKTQRVRFIVTSKTPLKTERLKRVTFEGVPPQQKGKNEVRMTVRQNLPVLIRPAGLARDLAPWKRLTWTLNGDALTVSNPSPYVVRLGQGVQTLPDNTNWTLPNSYVLPGQTLTIKPDGGKQKSGAPQQVRISPATTWGYTVNSYDAALSR</sequence>
<comment type="subcellular location">
    <subcellularLocation>
        <location evidence="1">Periplasm</location>
    </subcellularLocation>
</comment>
<dbReference type="InterPro" id="IPR016147">
    <property type="entry name" value="Pili_assmbl_chaperone_N"/>
</dbReference>
<dbReference type="InterPro" id="IPR001829">
    <property type="entry name" value="Pili_assmbl_chaperone_bac"/>
</dbReference>
<dbReference type="SUPFAM" id="SSF49584">
    <property type="entry name" value="Periplasmic chaperone C-domain"/>
    <property type="match status" value="1"/>
</dbReference>
<feature type="domain" description="Pili assembly chaperone N-terminal" evidence="7">
    <location>
        <begin position="25"/>
        <end position="138"/>
    </location>
</feature>
<evidence type="ECO:0000259" key="7">
    <source>
        <dbReference type="Pfam" id="PF00345"/>
    </source>
</evidence>
<dbReference type="InterPro" id="IPR050643">
    <property type="entry name" value="Periplasmic_pilus_chap"/>
</dbReference>
<protein>
    <submittedName>
        <fullName evidence="9">Fimbria/pilus periplasmic chaperone</fullName>
    </submittedName>
</protein>
<evidence type="ECO:0000256" key="6">
    <source>
        <dbReference type="SAM" id="SignalP"/>
    </source>
</evidence>
<evidence type="ECO:0000256" key="5">
    <source>
        <dbReference type="ARBA" id="ARBA00023186"/>
    </source>
</evidence>
<dbReference type="SUPFAM" id="SSF49354">
    <property type="entry name" value="PapD-like"/>
    <property type="match status" value="1"/>
</dbReference>
<feature type="chain" id="PRO_5045873581" evidence="6">
    <location>
        <begin position="24"/>
        <end position="233"/>
    </location>
</feature>
<feature type="domain" description="Pili assembly chaperone C-terminal" evidence="8">
    <location>
        <begin position="159"/>
        <end position="218"/>
    </location>
</feature>
<evidence type="ECO:0000313" key="9">
    <source>
        <dbReference type="EMBL" id="MBH1930376.1"/>
    </source>
</evidence>
<dbReference type="PRINTS" id="PR00969">
    <property type="entry name" value="CHAPERONPILI"/>
</dbReference>
<proteinExistence type="inferred from homology"/>
<evidence type="ECO:0000256" key="3">
    <source>
        <dbReference type="ARBA" id="ARBA00022729"/>
    </source>
</evidence>
<evidence type="ECO:0000256" key="4">
    <source>
        <dbReference type="ARBA" id="ARBA00022764"/>
    </source>
</evidence>
<keyword evidence="10" id="KW-1185">Reference proteome</keyword>
<dbReference type="Gene3D" id="2.60.40.10">
    <property type="entry name" value="Immunoglobulins"/>
    <property type="match status" value="2"/>
</dbReference>
<dbReference type="Pfam" id="PF00345">
    <property type="entry name" value="PapD_N"/>
    <property type="match status" value="1"/>
</dbReference>
<comment type="caution">
    <text evidence="9">The sequence shown here is derived from an EMBL/GenBank/DDBJ whole genome shotgun (WGS) entry which is preliminary data.</text>
</comment>
<accession>A0ABS0MDD2</accession>
<dbReference type="PANTHER" id="PTHR30251">
    <property type="entry name" value="PILUS ASSEMBLY CHAPERONE"/>
    <property type="match status" value="1"/>
</dbReference>
<dbReference type="InterPro" id="IPR013783">
    <property type="entry name" value="Ig-like_fold"/>
</dbReference>
<dbReference type="InterPro" id="IPR036316">
    <property type="entry name" value="Pili_assmbl_chap_C_dom_sf"/>
</dbReference>
<dbReference type="Proteomes" id="UP000624159">
    <property type="component" value="Unassembled WGS sequence"/>
</dbReference>